<proteinExistence type="inferred from homology"/>
<gene>
    <name evidence="7" type="ORF">JR347_16285</name>
</gene>
<evidence type="ECO:0000313" key="8">
    <source>
        <dbReference type="Proteomes" id="UP000662783"/>
    </source>
</evidence>
<keyword evidence="2" id="KW-0805">Transcription regulation</keyword>
<dbReference type="KEGG" id="fuv:JR347_16285"/>
<feature type="domain" description="RNA polymerase sigma factor 70 region 4 type 2" evidence="6">
    <location>
        <begin position="117"/>
        <end position="168"/>
    </location>
</feature>
<dbReference type="Proteomes" id="UP000662783">
    <property type="component" value="Chromosome"/>
</dbReference>
<dbReference type="NCBIfam" id="TIGR02937">
    <property type="entry name" value="sigma70-ECF"/>
    <property type="match status" value="1"/>
</dbReference>
<evidence type="ECO:0000256" key="2">
    <source>
        <dbReference type="ARBA" id="ARBA00023015"/>
    </source>
</evidence>
<dbReference type="Gene3D" id="1.10.10.10">
    <property type="entry name" value="Winged helix-like DNA-binding domain superfamily/Winged helix DNA-binding domain"/>
    <property type="match status" value="1"/>
</dbReference>
<reference evidence="7" key="1">
    <citation type="submission" date="2021-02" db="EMBL/GenBank/DDBJ databases">
        <title>Fulvivirga sp. S481 isolated from sea water.</title>
        <authorList>
            <person name="Bae S.S."/>
            <person name="Baek K."/>
        </authorList>
    </citation>
    <scope>NUCLEOTIDE SEQUENCE</scope>
    <source>
        <strain evidence="7">S481</strain>
    </source>
</reference>
<dbReference type="GO" id="GO:0006352">
    <property type="term" value="P:DNA-templated transcription initiation"/>
    <property type="evidence" value="ECO:0007669"/>
    <property type="project" value="InterPro"/>
</dbReference>
<dbReference type="GO" id="GO:0016987">
    <property type="term" value="F:sigma factor activity"/>
    <property type="evidence" value="ECO:0007669"/>
    <property type="project" value="UniProtKB-KW"/>
</dbReference>
<dbReference type="Pfam" id="PF08281">
    <property type="entry name" value="Sigma70_r4_2"/>
    <property type="match status" value="1"/>
</dbReference>
<evidence type="ECO:0000259" key="6">
    <source>
        <dbReference type="Pfam" id="PF08281"/>
    </source>
</evidence>
<dbReference type="EMBL" id="CP070608">
    <property type="protein sequence ID" value="QSE97130.1"/>
    <property type="molecule type" value="Genomic_DNA"/>
</dbReference>
<dbReference type="PANTHER" id="PTHR43133:SF51">
    <property type="entry name" value="RNA POLYMERASE SIGMA FACTOR"/>
    <property type="match status" value="1"/>
</dbReference>
<evidence type="ECO:0000256" key="4">
    <source>
        <dbReference type="ARBA" id="ARBA00023163"/>
    </source>
</evidence>
<evidence type="ECO:0000259" key="5">
    <source>
        <dbReference type="Pfam" id="PF04542"/>
    </source>
</evidence>
<dbReference type="SUPFAM" id="SSF88946">
    <property type="entry name" value="Sigma2 domain of RNA polymerase sigma factors"/>
    <property type="match status" value="1"/>
</dbReference>
<comment type="similarity">
    <text evidence="1">Belongs to the sigma-70 factor family. ECF subfamily.</text>
</comment>
<dbReference type="PANTHER" id="PTHR43133">
    <property type="entry name" value="RNA POLYMERASE ECF-TYPE SIGMA FACTO"/>
    <property type="match status" value="1"/>
</dbReference>
<dbReference type="Gene3D" id="1.10.1740.10">
    <property type="match status" value="1"/>
</dbReference>
<dbReference type="GO" id="GO:0003677">
    <property type="term" value="F:DNA binding"/>
    <property type="evidence" value="ECO:0007669"/>
    <property type="project" value="InterPro"/>
</dbReference>
<accession>A0A974WJ63</accession>
<dbReference type="InterPro" id="IPR013324">
    <property type="entry name" value="RNA_pol_sigma_r3/r4-like"/>
</dbReference>
<evidence type="ECO:0000313" key="7">
    <source>
        <dbReference type="EMBL" id="QSE97130.1"/>
    </source>
</evidence>
<protein>
    <submittedName>
        <fullName evidence="7">Sigma-70 family RNA polymerase sigma factor</fullName>
    </submittedName>
</protein>
<evidence type="ECO:0000256" key="1">
    <source>
        <dbReference type="ARBA" id="ARBA00010641"/>
    </source>
</evidence>
<dbReference type="Pfam" id="PF04542">
    <property type="entry name" value="Sigma70_r2"/>
    <property type="match status" value="1"/>
</dbReference>
<dbReference type="CDD" id="cd06171">
    <property type="entry name" value="Sigma70_r4"/>
    <property type="match status" value="1"/>
</dbReference>
<dbReference type="InterPro" id="IPR036388">
    <property type="entry name" value="WH-like_DNA-bd_sf"/>
</dbReference>
<keyword evidence="8" id="KW-1185">Reference proteome</keyword>
<dbReference type="InterPro" id="IPR013249">
    <property type="entry name" value="RNA_pol_sigma70_r4_t2"/>
</dbReference>
<dbReference type="RefSeq" id="WP_205721643.1">
    <property type="nucleotide sequence ID" value="NZ_CP070608.1"/>
</dbReference>
<feature type="domain" description="RNA polymerase sigma-70 region 2" evidence="5">
    <location>
        <begin position="21"/>
        <end position="88"/>
    </location>
</feature>
<dbReference type="InterPro" id="IPR013325">
    <property type="entry name" value="RNA_pol_sigma_r2"/>
</dbReference>
<organism evidence="7 8">
    <name type="scientific">Fulvivirga lutea</name>
    <dbReference type="NCBI Taxonomy" id="2810512"/>
    <lineage>
        <taxon>Bacteria</taxon>
        <taxon>Pseudomonadati</taxon>
        <taxon>Bacteroidota</taxon>
        <taxon>Cytophagia</taxon>
        <taxon>Cytophagales</taxon>
        <taxon>Fulvivirgaceae</taxon>
        <taxon>Fulvivirga</taxon>
    </lineage>
</organism>
<evidence type="ECO:0000256" key="3">
    <source>
        <dbReference type="ARBA" id="ARBA00023082"/>
    </source>
</evidence>
<name>A0A974WJ63_9BACT</name>
<keyword evidence="3" id="KW-0731">Sigma factor</keyword>
<dbReference type="SUPFAM" id="SSF88659">
    <property type="entry name" value="Sigma3 and sigma4 domains of RNA polymerase sigma factors"/>
    <property type="match status" value="1"/>
</dbReference>
<dbReference type="AlphaFoldDB" id="A0A974WJ63"/>
<dbReference type="InterPro" id="IPR039425">
    <property type="entry name" value="RNA_pol_sigma-70-like"/>
</dbReference>
<sequence length="181" mass="21346">MNDQDLVRQVLNGNTKAFEYLVDNHKTLVAHMVGRVIQSQEDHEEVCQDVFIRVYNRLDEFNFQSKLSTWIATIAFRMSVDFIKKKKRYVDLNESKIDDESVASVEEEAIRIDSKEYLNKIINVLPVHFRTVITLYHLKEMTYPEIVEVTGLPEGTIKSHLFRARKLLKEKLEQFLKKEEL</sequence>
<keyword evidence="4" id="KW-0804">Transcription</keyword>
<dbReference type="InterPro" id="IPR014284">
    <property type="entry name" value="RNA_pol_sigma-70_dom"/>
</dbReference>
<dbReference type="InterPro" id="IPR007627">
    <property type="entry name" value="RNA_pol_sigma70_r2"/>
</dbReference>